<dbReference type="SUPFAM" id="SSF49464">
    <property type="entry name" value="Carboxypeptidase regulatory domain-like"/>
    <property type="match status" value="1"/>
</dbReference>
<proteinExistence type="inferred from homology"/>
<dbReference type="InterPro" id="IPR036942">
    <property type="entry name" value="Beta-barrel_TonB_sf"/>
</dbReference>
<evidence type="ECO:0000256" key="9">
    <source>
        <dbReference type="ARBA" id="ARBA00023136"/>
    </source>
</evidence>
<feature type="domain" description="TonB-dependent receptor plug" evidence="13">
    <location>
        <begin position="123"/>
        <end position="224"/>
    </location>
</feature>
<dbReference type="InterPro" id="IPR039426">
    <property type="entry name" value="TonB-dep_rcpt-like"/>
</dbReference>
<dbReference type="Pfam" id="PF13715">
    <property type="entry name" value="CarbopepD_reg_2"/>
    <property type="match status" value="1"/>
</dbReference>
<dbReference type="Gene3D" id="2.60.40.1120">
    <property type="entry name" value="Carboxypeptidase-like, regulatory domain"/>
    <property type="match status" value="1"/>
</dbReference>
<feature type="chain" id="PRO_5047259965" evidence="12">
    <location>
        <begin position="21"/>
        <end position="814"/>
    </location>
</feature>
<comment type="caution">
    <text evidence="14">The sequence shown here is derived from an EMBL/GenBank/DDBJ whole genome shotgun (WGS) entry which is preliminary data.</text>
</comment>
<dbReference type="EMBL" id="JAZDQU010000001">
    <property type="protein sequence ID" value="MEE1884333.1"/>
    <property type="molecule type" value="Genomic_DNA"/>
</dbReference>
<evidence type="ECO:0000256" key="4">
    <source>
        <dbReference type="ARBA" id="ARBA00022496"/>
    </source>
</evidence>
<comment type="subcellular location">
    <subcellularLocation>
        <location evidence="1 11">Cell outer membrane</location>
        <topology evidence="1 11">Multi-pass membrane protein</topology>
    </subcellularLocation>
</comment>
<keyword evidence="2 11" id="KW-0813">Transport</keyword>
<dbReference type="Gene3D" id="2.170.130.10">
    <property type="entry name" value="TonB-dependent receptor, plug domain"/>
    <property type="match status" value="1"/>
</dbReference>
<keyword evidence="5 11" id="KW-0812">Transmembrane</keyword>
<reference evidence="14 15" key="1">
    <citation type="submission" date="2024-01" db="EMBL/GenBank/DDBJ databases">
        <title>Pedobacter sp. nov., isolated from oil-contaminated soil.</title>
        <authorList>
            <person name="Le N.T.T."/>
        </authorList>
    </citation>
    <scope>NUCLEOTIDE SEQUENCE [LARGE SCALE GENOMIC DNA]</scope>
    <source>
        <strain evidence="14 15">VNH31</strain>
    </source>
</reference>
<accession>A0ABU7GZX6</accession>
<dbReference type="Pfam" id="PF07715">
    <property type="entry name" value="Plug"/>
    <property type="match status" value="1"/>
</dbReference>
<dbReference type="RefSeq" id="WP_330145250.1">
    <property type="nucleotide sequence ID" value="NZ_JAZDQU010000001.1"/>
</dbReference>
<dbReference type="PROSITE" id="PS52016">
    <property type="entry name" value="TONB_DEPENDENT_REC_3"/>
    <property type="match status" value="1"/>
</dbReference>
<sequence length="814" mass="91787">MKKIIFAALAACFLPCLAFAQLKITGTVSDNSTLLPLPDVTIRIKETNKLNVSDKNGIFEFNNLKPGIYTLTLSHIGYKLNTHVVEIEANKSIQIKLIPTSFIAEEVLVQSTRVGKQGVSTFKNISKSEIENQNFGQDLPFLIQNTPGVVVTSDAGAGVGYTGIRIRGSDPTRVNVTINGIPYNDSESQGTFWVNMPDFASSIDNIQIQRGLGTSTNGAGSFGGSVNILTSSVSDLPFVSTNNSIGSFGTLKNTIKLGTGLIGNFSFEGRLSRIKSDGFIDRSKSDLQSYFVSGAFKTDKEVLRVNVFGGKEQTYQAWNGIPEAKLRGNLNDINDYINRNGLSGNDALNIINANPRTYNSFLYEDQNDNYWQKHYQALYAVQLNDNYNLNLAAHYTDGKGYFEEFKENQKLSNYGISPVLIGNTTIERSDLVRRRWLDNDFYGITYSLSFKNDKLSWTIGGAYNEYLGDHFGEVIKSNFGNVINLDNHYYDNRGTKKDFNVYGKLNFNVSEKFNLFGDLQYRNINYRVVGTDKNRNQLFVKDDLNFFNPKFGLNYILNSNQHLYTSLSFAKKEPNRDDYINFSNGFTPLPEGMADLEIGYRANTKNLDFGINGYGMWYKDQLIITGKINEVGEYFRQNVPKSYRIGLEADVAYTINSKFKILANAAISQNKINTYIDYSDDYDNGGQVEEIYKNTNISFSPSTIIGSELVYIPLKNLALSFQSKYVGKQYLDNTEHESRSLNSHFVNHLRMGYSFSILGIKNIQLGLLINNLFDKKYESNGYTFGYYYGGKRVTENFYFPQAGRHFITNLNINF</sequence>
<dbReference type="SUPFAM" id="SSF56935">
    <property type="entry name" value="Porins"/>
    <property type="match status" value="1"/>
</dbReference>
<organism evidence="14 15">
    <name type="scientific">Pedobacter flavus</name>
    <dbReference type="NCBI Taxonomy" id="3113906"/>
    <lineage>
        <taxon>Bacteria</taxon>
        <taxon>Pseudomonadati</taxon>
        <taxon>Bacteroidota</taxon>
        <taxon>Sphingobacteriia</taxon>
        <taxon>Sphingobacteriales</taxon>
        <taxon>Sphingobacteriaceae</taxon>
        <taxon>Pedobacter</taxon>
    </lineage>
</organism>
<dbReference type="InterPro" id="IPR012910">
    <property type="entry name" value="Plug_dom"/>
</dbReference>
<keyword evidence="7" id="KW-0408">Iron</keyword>
<dbReference type="InterPro" id="IPR008969">
    <property type="entry name" value="CarboxyPept-like_regulatory"/>
</dbReference>
<dbReference type="Proteomes" id="UP001337681">
    <property type="component" value="Unassembled WGS sequence"/>
</dbReference>
<keyword evidence="8" id="KW-0406">Ion transport</keyword>
<keyword evidence="9 11" id="KW-0472">Membrane</keyword>
<dbReference type="PANTHER" id="PTHR32552">
    <property type="entry name" value="FERRICHROME IRON RECEPTOR-RELATED"/>
    <property type="match status" value="1"/>
</dbReference>
<keyword evidence="3 11" id="KW-1134">Transmembrane beta strand</keyword>
<evidence type="ECO:0000256" key="10">
    <source>
        <dbReference type="ARBA" id="ARBA00023237"/>
    </source>
</evidence>
<dbReference type="InterPro" id="IPR037066">
    <property type="entry name" value="Plug_dom_sf"/>
</dbReference>
<evidence type="ECO:0000313" key="15">
    <source>
        <dbReference type="Proteomes" id="UP001337681"/>
    </source>
</evidence>
<evidence type="ECO:0000256" key="2">
    <source>
        <dbReference type="ARBA" id="ARBA00022448"/>
    </source>
</evidence>
<evidence type="ECO:0000256" key="11">
    <source>
        <dbReference type="PROSITE-ProRule" id="PRU01360"/>
    </source>
</evidence>
<dbReference type="PANTHER" id="PTHR32552:SF68">
    <property type="entry name" value="FERRICHROME OUTER MEMBRANE TRANSPORTER_PHAGE RECEPTOR"/>
    <property type="match status" value="1"/>
</dbReference>
<evidence type="ECO:0000256" key="12">
    <source>
        <dbReference type="SAM" id="SignalP"/>
    </source>
</evidence>
<name>A0ABU7GZX6_9SPHI</name>
<evidence type="ECO:0000256" key="7">
    <source>
        <dbReference type="ARBA" id="ARBA00023004"/>
    </source>
</evidence>
<keyword evidence="10 11" id="KW-0998">Cell outer membrane</keyword>
<keyword evidence="6 12" id="KW-0732">Signal</keyword>
<keyword evidence="15" id="KW-1185">Reference proteome</keyword>
<feature type="signal peptide" evidence="12">
    <location>
        <begin position="1"/>
        <end position="20"/>
    </location>
</feature>
<evidence type="ECO:0000256" key="8">
    <source>
        <dbReference type="ARBA" id="ARBA00023065"/>
    </source>
</evidence>
<protein>
    <submittedName>
        <fullName evidence="14">TonB-dependent receptor</fullName>
    </submittedName>
</protein>
<evidence type="ECO:0000256" key="3">
    <source>
        <dbReference type="ARBA" id="ARBA00022452"/>
    </source>
</evidence>
<evidence type="ECO:0000256" key="1">
    <source>
        <dbReference type="ARBA" id="ARBA00004571"/>
    </source>
</evidence>
<evidence type="ECO:0000256" key="5">
    <source>
        <dbReference type="ARBA" id="ARBA00022692"/>
    </source>
</evidence>
<keyword evidence="14" id="KW-0675">Receptor</keyword>
<evidence type="ECO:0000313" key="14">
    <source>
        <dbReference type="EMBL" id="MEE1884333.1"/>
    </source>
</evidence>
<dbReference type="Gene3D" id="2.40.170.20">
    <property type="entry name" value="TonB-dependent receptor, beta-barrel domain"/>
    <property type="match status" value="1"/>
</dbReference>
<evidence type="ECO:0000259" key="13">
    <source>
        <dbReference type="Pfam" id="PF07715"/>
    </source>
</evidence>
<keyword evidence="4" id="KW-0410">Iron transport</keyword>
<gene>
    <name evidence="14" type="ORF">VRU49_02760</name>
</gene>
<evidence type="ECO:0000256" key="6">
    <source>
        <dbReference type="ARBA" id="ARBA00022729"/>
    </source>
</evidence>
<comment type="similarity">
    <text evidence="11">Belongs to the TonB-dependent receptor family.</text>
</comment>